<evidence type="ECO:0000256" key="1">
    <source>
        <dbReference type="ARBA" id="ARBA00022729"/>
    </source>
</evidence>
<dbReference type="GO" id="GO:0030246">
    <property type="term" value="F:carbohydrate binding"/>
    <property type="evidence" value="ECO:0007669"/>
    <property type="project" value="TreeGrafter"/>
</dbReference>
<dbReference type="EMBL" id="FTOD01000001">
    <property type="protein sequence ID" value="SIS42201.1"/>
    <property type="molecule type" value="Genomic_DNA"/>
</dbReference>
<dbReference type="InterPro" id="IPR018389">
    <property type="entry name" value="DctP_fam"/>
</dbReference>
<dbReference type="Proteomes" id="UP000186795">
    <property type="component" value="Unassembled WGS sequence"/>
</dbReference>
<keyword evidence="3" id="KW-0675">Receptor</keyword>
<dbReference type="InterPro" id="IPR004682">
    <property type="entry name" value="TRAP_DctP"/>
</dbReference>
<name>A0A1N7IZ02_9BACL</name>
<sequence>MKKVAWAILLASLLVGLTACQNGNGADGKVVLKLAENQPNDYPTTIGDKAFAEEVEKKTDGRIKVEVHAGGDLGDEKSVIEQVQLGSIHMARVNVVPLSEYTHEIGVLTLPYLFPDEETMWKTLTGSVGDELLKTMEKDQLVGLTYYDSGKRGFYNSKRPIRTPKDLKGLKIRTHQSKLAIDTANSLGASATPMSYEEVYSAIQNGVIDGAENNYPSYFSSSHYEVAKYYTTDGHSTAPEVLMISKSVWDSLSAEDQKVLREAARNSMDVQRKAWNDLVEKSKENVKKNGNEVVEIKDLTPWRKAVQPVYDKHGKEYKQWLDKLEQVK</sequence>
<keyword evidence="4" id="KW-1185">Reference proteome</keyword>
<evidence type="ECO:0000256" key="2">
    <source>
        <dbReference type="SAM" id="SignalP"/>
    </source>
</evidence>
<keyword evidence="1 2" id="KW-0732">Signal</keyword>
<dbReference type="Gene3D" id="3.40.190.170">
    <property type="entry name" value="Bacterial extracellular solute-binding protein, family 7"/>
    <property type="match status" value="1"/>
</dbReference>
<dbReference type="PANTHER" id="PTHR33376:SF2">
    <property type="entry name" value="DICARBOXYLATE-BINDING PERIPLASMIC PROTEIN"/>
    <property type="match status" value="1"/>
</dbReference>
<feature type="signal peptide" evidence="2">
    <location>
        <begin position="1"/>
        <end position="21"/>
    </location>
</feature>
<dbReference type="AlphaFoldDB" id="A0A1N7IZ02"/>
<dbReference type="GO" id="GO:0055085">
    <property type="term" value="P:transmembrane transport"/>
    <property type="evidence" value="ECO:0007669"/>
    <property type="project" value="InterPro"/>
</dbReference>
<gene>
    <name evidence="3" type="ORF">SAMN05421790_101520</name>
</gene>
<dbReference type="NCBIfam" id="TIGR00787">
    <property type="entry name" value="dctP"/>
    <property type="match status" value="1"/>
</dbReference>
<protein>
    <submittedName>
        <fullName evidence="3">Tripartite ATP-independent transporter solute receptor, DctP family</fullName>
    </submittedName>
</protein>
<dbReference type="PANTHER" id="PTHR33376">
    <property type="match status" value="1"/>
</dbReference>
<dbReference type="GO" id="GO:0030288">
    <property type="term" value="C:outer membrane-bounded periplasmic space"/>
    <property type="evidence" value="ECO:0007669"/>
    <property type="project" value="InterPro"/>
</dbReference>
<dbReference type="PROSITE" id="PS51257">
    <property type="entry name" value="PROKAR_LIPOPROTEIN"/>
    <property type="match status" value="1"/>
</dbReference>
<accession>A0A1N7IZ02</accession>
<dbReference type="PIRSF" id="PIRSF006470">
    <property type="entry name" value="DctB"/>
    <property type="match status" value="1"/>
</dbReference>
<organism evidence="3 4">
    <name type="scientific">Kroppenstedtia eburnea</name>
    <dbReference type="NCBI Taxonomy" id="714067"/>
    <lineage>
        <taxon>Bacteria</taxon>
        <taxon>Bacillati</taxon>
        <taxon>Bacillota</taxon>
        <taxon>Bacilli</taxon>
        <taxon>Bacillales</taxon>
        <taxon>Thermoactinomycetaceae</taxon>
        <taxon>Kroppenstedtia</taxon>
    </lineage>
</organism>
<dbReference type="NCBIfam" id="NF037995">
    <property type="entry name" value="TRAP_S1"/>
    <property type="match status" value="1"/>
</dbReference>
<reference evidence="4" key="1">
    <citation type="submission" date="2017-01" db="EMBL/GenBank/DDBJ databases">
        <authorList>
            <person name="Varghese N."/>
            <person name="Submissions S."/>
        </authorList>
    </citation>
    <scope>NUCLEOTIDE SEQUENCE [LARGE SCALE GENOMIC DNA]</scope>
    <source>
        <strain evidence="4">DSM 45196</strain>
    </source>
</reference>
<dbReference type="CDD" id="cd13671">
    <property type="entry name" value="PBP2_TRAP_SBP_like_3"/>
    <property type="match status" value="1"/>
</dbReference>
<feature type="chain" id="PRO_5038654030" evidence="2">
    <location>
        <begin position="22"/>
        <end position="328"/>
    </location>
</feature>
<proteinExistence type="predicted"/>
<evidence type="ECO:0000313" key="3">
    <source>
        <dbReference type="EMBL" id="SIS42201.1"/>
    </source>
</evidence>
<dbReference type="InterPro" id="IPR038404">
    <property type="entry name" value="TRAP_DctP_sf"/>
</dbReference>
<dbReference type="OrthoDB" id="9776801at2"/>
<dbReference type="RefSeq" id="WP_076523171.1">
    <property type="nucleotide sequence ID" value="NZ_CP048103.1"/>
</dbReference>
<evidence type="ECO:0000313" key="4">
    <source>
        <dbReference type="Proteomes" id="UP000186795"/>
    </source>
</evidence>
<dbReference type="Pfam" id="PF03480">
    <property type="entry name" value="DctP"/>
    <property type="match status" value="1"/>
</dbReference>